<dbReference type="RefSeq" id="WP_394836534.1">
    <property type="nucleotide sequence ID" value="NZ_CP089929.1"/>
</dbReference>
<dbReference type="EMBL" id="CP089983">
    <property type="protein sequence ID" value="WXB06877.1"/>
    <property type="molecule type" value="Genomic_DNA"/>
</dbReference>
<evidence type="ECO:0000313" key="1">
    <source>
        <dbReference type="EMBL" id="WXB06877.1"/>
    </source>
</evidence>
<accession>A0ABZ2L7H2</accession>
<evidence type="ECO:0000313" key="2">
    <source>
        <dbReference type="Proteomes" id="UP001374803"/>
    </source>
</evidence>
<name>A0ABZ2L7H2_9BACT</name>
<organism evidence="1 2">
    <name type="scientific">Pendulispora rubella</name>
    <dbReference type="NCBI Taxonomy" id="2741070"/>
    <lineage>
        <taxon>Bacteria</taxon>
        <taxon>Pseudomonadati</taxon>
        <taxon>Myxococcota</taxon>
        <taxon>Myxococcia</taxon>
        <taxon>Myxococcales</taxon>
        <taxon>Sorangiineae</taxon>
        <taxon>Pendulisporaceae</taxon>
        <taxon>Pendulispora</taxon>
    </lineage>
</organism>
<keyword evidence="2" id="KW-1185">Reference proteome</keyword>
<evidence type="ECO:0008006" key="3">
    <source>
        <dbReference type="Google" id="ProtNLM"/>
    </source>
</evidence>
<protein>
    <recommendedName>
        <fullName evidence="3">PIN domain-containing protein</fullName>
    </recommendedName>
</protein>
<sequence length="92" mass="10128">MIWQDGWAHGWAEARVHDVFLLLELRGIAIPDTIRRRIRACTSASQLDAWFIRAATATKASEVVDGDDGLRSVGHLLPRPVLKGVRAAPGDE</sequence>
<reference evidence="1" key="1">
    <citation type="submission" date="2021-12" db="EMBL/GenBank/DDBJ databases">
        <title>Discovery of the Pendulisporaceae a myxobacterial family with distinct sporulation behavior and unique specialized metabolism.</title>
        <authorList>
            <person name="Garcia R."/>
            <person name="Popoff A."/>
            <person name="Bader C.D."/>
            <person name="Loehr J."/>
            <person name="Walesch S."/>
            <person name="Walt C."/>
            <person name="Boldt J."/>
            <person name="Bunk B."/>
            <person name="Haeckl F.J.F.P.J."/>
            <person name="Gunesch A.P."/>
            <person name="Birkelbach J."/>
            <person name="Nuebel U."/>
            <person name="Pietschmann T."/>
            <person name="Bach T."/>
            <person name="Mueller R."/>
        </authorList>
    </citation>
    <scope>NUCLEOTIDE SEQUENCE</scope>
    <source>
        <strain evidence="1">MSr11367</strain>
    </source>
</reference>
<dbReference type="Proteomes" id="UP001374803">
    <property type="component" value="Chromosome"/>
</dbReference>
<gene>
    <name evidence="1" type="ORF">LVJ94_06465</name>
</gene>
<proteinExistence type="predicted"/>